<dbReference type="InterPro" id="IPR018490">
    <property type="entry name" value="cNMP-bd_dom_sf"/>
</dbReference>
<evidence type="ECO:0000256" key="2">
    <source>
        <dbReference type="ARBA" id="ARBA00023125"/>
    </source>
</evidence>
<dbReference type="InterPro" id="IPR012318">
    <property type="entry name" value="HTH_CRP"/>
</dbReference>
<keyword evidence="3" id="KW-0804">Transcription</keyword>
<dbReference type="AlphaFoldDB" id="F6G1A3"/>
<dbReference type="SMART" id="SM00419">
    <property type="entry name" value="HTH_CRP"/>
    <property type="match status" value="1"/>
</dbReference>
<accession>F6G1A3</accession>
<dbReference type="eggNOG" id="COG0664">
    <property type="taxonomic scope" value="Bacteria"/>
</dbReference>
<sequence>MTPTSIQARPVADVRAPRRLPLLRLVPDTASPRPGRHHTLANQCADCAMRWACIAGAVPATQPERLERLVQTWRKIGKGETLFRAADPFHALYAVRSGSFKTVVSHPNGADRVTGFQFAGETLGLDGIAGDRHTCDAVALEDSTVCAMPFQCMKDLCRDVRALQHRLHRLLAEEIVRDCSLMLQLTGLSAETRVATFLLDLSAHMRERGYSATRFMLRMTREEIGSYLGMKLETVSRALSRFQREGWLAVEGKCIELLNREALASL</sequence>
<dbReference type="HOGENOM" id="CLU_075053_0_2_4"/>
<dbReference type="EMBL" id="CP002819">
    <property type="protein sequence ID" value="AEG68907.1"/>
    <property type="molecule type" value="Genomic_DNA"/>
</dbReference>
<dbReference type="PATRIC" id="fig|1031711.3.peg.1563"/>
<dbReference type="Gene3D" id="2.60.120.10">
    <property type="entry name" value="Jelly Rolls"/>
    <property type="match status" value="1"/>
</dbReference>
<keyword evidence="1" id="KW-0805">Transcription regulation</keyword>
<dbReference type="InterPro" id="IPR050397">
    <property type="entry name" value="Env_Response_Regulators"/>
</dbReference>
<gene>
    <name evidence="5" type="primary">fnr</name>
    <name evidence="5" type="ordered locus">RSPO_c01607</name>
</gene>
<keyword evidence="2" id="KW-0238">DNA-binding</keyword>
<dbReference type="SUPFAM" id="SSF46785">
    <property type="entry name" value="Winged helix' DNA-binding domain"/>
    <property type="match status" value="1"/>
</dbReference>
<dbReference type="InterPro" id="IPR000595">
    <property type="entry name" value="cNMP-bd_dom"/>
</dbReference>
<dbReference type="PRINTS" id="PR00034">
    <property type="entry name" value="HTHCRP"/>
</dbReference>
<dbReference type="InterPro" id="IPR036388">
    <property type="entry name" value="WH-like_DNA-bd_sf"/>
</dbReference>
<dbReference type="SUPFAM" id="SSF51206">
    <property type="entry name" value="cAMP-binding domain-like"/>
    <property type="match status" value="1"/>
</dbReference>
<dbReference type="CDD" id="cd00038">
    <property type="entry name" value="CAP_ED"/>
    <property type="match status" value="1"/>
</dbReference>
<evidence type="ECO:0000256" key="3">
    <source>
        <dbReference type="ARBA" id="ARBA00023163"/>
    </source>
</evidence>
<evidence type="ECO:0000313" key="6">
    <source>
        <dbReference type="Proteomes" id="UP000007953"/>
    </source>
</evidence>
<dbReference type="InterPro" id="IPR036390">
    <property type="entry name" value="WH_DNA-bd_sf"/>
</dbReference>
<organism evidence="5 6">
    <name type="scientific">Ralstonia solanacearum (strain Po82)</name>
    <dbReference type="NCBI Taxonomy" id="1031711"/>
    <lineage>
        <taxon>Bacteria</taxon>
        <taxon>Pseudomonadati</taxon>
        <taxon>Pseudomonadota</taxon>
        <taxon>Betaproteobacteria</taxon>
        <taxon>Burkholderiales</taxon>
        <taxon>Burkholderiaceae</taxon>
        <taxon>Ralstonia</taxon>
        <taxon>Ralstonia solanacearum species complex</taxon>
    </lineage>
</organism>
<dbReference type="Pfam" id="PF00027">
    <property type="entry name" value="cNMP_binding"/>
    <property type="match status" value="1"/>
</dbReference>
<dbReference type="Pfam" id="PF13545">
    <property type="entry name" value="HTH_Crp_2"/>
    <property type="match status" value="1"/>
</dbReference>
<dbReference type="GO" id="GO:0005829">
    <property type="term" value="C:cytosol"/>
    <property type="evidence" value="ECO:0007669"/>
    <property type="project" value="TreeGrafter"/>
</dbReference>
<dbReference type="KEGG" id="rsn:RSPO_c01607"/>
<reference evidence="5 6" key="1">
    <citation type="journal article" date="2011" name="J. Bacteriol.">
        <title>Complete genome sequence of the plant pathogen Ralstonia solanacearum strain Po82.</title>
        <authorList>
            <person name="Xu J."/>
            <person name="Zheng H.J."/>
            <person name="Liu L."/>
            <person name="Pan Z.C."/>
            <person name="Prior P."/>
            <person name="Tang B."/>
            <person name="Xu J.S."/>
            <person name="Zhang H."/>
            <person name="Tian Q."/>
            <person name="Zhang L.Q."/>
            <person name="Feng J."/>
        </authorList>
    </citation>
    <scope>NUCLEOTIDE SEQUENCE [LARGE SCALE GENOMIC DNA]</scope>
    <source>
        <strain evidence="5 6">Po82</strain>
    </source>
</reference>
<evidence type="ECO:0000256" key="1">
    <source>
        <dbReference type="ARBA" id="ARBA00023015"/>
    </source>
</evidence>
<evidence type="ECO:0000259" key="4">
    <source>
        <dbReference type="PROSITE" id="PS51063"/>
    </source>
</evidence>
<evidence type="ECO:0000313" key="5">
    <source>
        <dbReference type="EMBL" id="AEG68907.1"/>
    </source>
</evidence>
<dbReference type="GO" id="GO:0003677">
    <property type="term" value="F:DNA binding"/>
    <property type="evidence" value="ECO:0007669"/>
    <property type="project" value="UniProtKB-KW"/>
</dbReference>
<dbReference type="PROSITE" id="PS51063">
    <property type="entry name" value="HTH_CRP_2"/>
    <property type="match status" value="1"/>
</dbReference>
<dbReference type="Proteomes" id="UP000007953">
    <property type="component" value="Chromosome"/>
</dbReference>
<dbReference type="GO" id="GO:0003700">
    <property type="term" value="F:DNA-binding transcription factor activity"/>
    <property type="evidence" value="ECO:0007669"/>
    <property type="project" value="TreeGrafter"/>
</dbReference>
<proteinExistence type="predicted"/>
<dbReference type="InterPro" id="IPR014710">
    <property type="entry name" value="RmlC-like_jellyroll"/>
</dbReference>
<feature type="domain" description="HTH crp-type" evidence="4">
    <location>
        <begin position="188"/>
        <end position="261"/>
    </location>
</feature>
<dbReference type="Gene3D" id="1.10.10.10">
    <property type="entry name" value="Winged helix-like DNA-binding domain superfamily/Winged helix DNA-binding domain"/>
    <property type="match status" value="1"/>
</dbReference>
<protein>
    <submittedName>
        <fullName evidence="5">Putative fumarate and nitrate reduction regulatory transcription regulator protein</fullName>
    </submittedName>
</protein>
<dbReference type="CDD" id="cd00092">
    <property type="entry name" value="HTH_CRP"/>
    <property type="match status" value="1"/>
</dbReference>
<dbReference type="RefSeq" id="WP_014616850.1">
    <property type="nucleotide sequence ID" value="NC_017574.1"/>
</dbReference>
<dbReference type="FunFam" id="1.10.10.10:FF:000028">
    <property type="entry name" value="Fumarate/nitrate reduction transcriptional regulator Fnr"/>
    <property type="match status" value="1"/>
</dbReference>
<name>F6G1A3_RALS8</name>
<dbReference type="SMART" id="SM00100">
    <property type="entry name" value="cNMP"/>
    <property type="match status" value="1"/>
</dbReference>
<dbReference type="PANTHER" id="PTHR24567">
    <property type="entry name" value="CRP FAMILY TRANSCRIPTIONAL REGULATORY PROTEIN"/>
    <property type="match status" value="1"/>
</dbReference>
<dbReference type="PANTHER" id="PTHR24567:SF75">
    <property type="entry name" value="FUMARATE AND NITRATE REDUCTION REGULATORY PROTEIN"/>
    <property type="match status" value="1"/>
</dbReference>